<feature type="domain" description="Ice-binding protein C-terminal" evidence="2">
    <location>
        <begin position="252"/>
        <end position="277"/>
    </location>
</feature>
<reference evidence="4 5" key="1">
    <citation type="submission" date="2024-11" db="EMBL/GenBank/DDBJ databases">
        <authorList>
            <person name="Kaparullina E.N."/>
            <person name="Delegan Y.A."/>
            <person name="Doronina N.V."/>
        </authorList>
    </citation>
    <scope>NUCLEOTIDE SEQUENCE [LARGE SCALE GENOMIC DNA]</scope>
    <source>
        <strain evidence="4 5">7sh_L</strain>
    </source>
</reference>
<evidence type="ECO:0000259" key="2">
    <source>
        <dbReference type="Pfam" id="PF07589"/>
    </source>
</evidence>
<feature type="signal peptide" evidence="1">
    <location>
        <begin position="1"/>
        <end position="20"/>
    </location>
</feature>
<feature type="domain" description="Choice-of-anchor A" evidence="3">
    <location>
        <begin position="93"/>
        <end position="237"/>
    </location>
</feature>
<keyword evidence="5" id="KW-1185">Reference proteome</keyword>
<evidence type="ECO:0000259" key="3">
    <source>
        <dbReference type="Pfam" id="PF20597"/>
    </source>
</evidence>
<dbReference type="NCBIfam" id="TIGR04215">
    <property type="entry name" value="choice_anch_A"/>
    <property type="match status" value="2"/>
</dbReference>
<organism evidence="4 5">
    <name type="scientific">Methylobacillus methanolivorans</name>
    <dbReference type="NCBI Taxonomy" id="1848927"/>
    <lineage>
        <taxon>Bacteria</taxon>
        <taxon>Pseudomonadati</taxon>
        <taxon>Pseudomonadota</taxon>
        <taxon>Betaproteobacteria</taxon>
        <taxon>Nitrosomonadales</taxon>
        <taxon>Methylophilaceae</taxon>
        <taxon>Methylobacillus</taxon>
    </lineage>
</organism>
<comment type="caution">
    <text evidence="4">The sequence shown here is derived from an EMBL/GenBank/DDBJ whole genome shotgun (WGS) entry which is preliminary data.</text>
</comment>
<accession>A0ABW8GJD9</accession>
<feature type="domain" description="Choice-of-anchor A" evidence="3">
    <location>
        <begin position="25"/>
        <end position="89"/>
    </location>
</feature>
<dbReference type="Proteomes" id="UP001617669">
    <property type="component" value="Unassembled WGS sequence"/>
</dbReference>
<keyword evidence="1" id="KW-0732">Signal</keyword>
<dbReference type="NCBIfam" id="TIGR02595">
    <property type="entry name" value="PEP_CTERM"/>
    <property type="match status" value="1"/>
</dbReference>
<evidence type="ECO:0000313" key="4">
    <source>
        <dbReference type="EMBL" id="MFJ5445496.1"/>
    </source>
</evidence>
<protein>
    <submittedName>
        <fullName evidence="4">Choice-of-anchor A family protein</fullName>
    </submittedName>
</protein>
<gene>
    <name evidence="4" type="ORF">ACIKP9_04575</name>
</gene>
<feature type="chain" id="PRO_5045538243" evidence="1">
    <location>
        <begin position="21"/>
        <end position="283"/>
    </location>
</feature>
<dbReference type="InterPro" id="IPR026588">
    <property type="entry name" value="Choice_anch_A"/>
</dbReference>
<evidence type="ECO:0000313" key="5">
    <source>
        <dbReference type="Proteomes" id="UP001617669"/>
    </source>
</evidence>
<dbReference type="Pfam" id="PF07589">
    <property type="entry name" value="PEP-CTERM"/>
    <property type="match status" value="1"/>
</dbReference>
<dbReference type="InterPro" id="IPR013424">
    <property type="entry name" value="Ice-binding_C"/>
</dbReference>
<name>A0ABW8GJD9_9PROT</name>
<evidence type="ECO:0000256" key="1">
    <source>
        <dbReference type="SAM" id="SignalP"/>
    </source>
</evidence>
<dbReference type="Pfam" id="PF20597">
    <property type="entry name" value="pAdhesive_15"/>
    <property type="match status" value="2"/>
</dbReference>
<dbReference type="RefSeq" id="WP_400879877.1">
    <property type="nucleotide sequence ID" value="NZ_JBIWXY010000001.1"/>
</dbReference>
<sequence length="283" mass="29089">MKTKLSMLAVLAAISAPAAAGTIDLGVASNYNVFVFDNYQTSQWGWSSIDGALAVGGNANLTSTGVSNSKNNQYKVVVGGVATVNSWDSAVYNNTAGINFAAAKSNLSGLSNSLYTAAATGSVEYKYGTGGYLTGTNSNVEYFTLDAANLSSIGNWQLSNIASGATLIVNVYGSNVALTGGWDAFGGYNTLFNFYDAKTINLNNINFSASILATEATITGSSGSVNGTVVANNWNNSLTLGNGNGFVAITTAVPEPSSYALLLAGLGVIGLTATRRKRILARS</sequence>
<dbReference type="EMBL" id="JBIWXY010000001">
    <property type="protein sequence ID" value="MFJ5445496.1"/>
    <property type="molecule type" value="Genomic_DNA"/>
</dbReference>
<proteinExistence type="predicted"/>